<dbReference type="InterPro" id="IPR000749">
    <property type="entry name" value="ATP-guanido_PTrfase"/>
</dbReference>
<keyword evidence="1 5" id="KW-0808">Transferase</keyword>
<keyword evidence="9" id="KW-1185">Reference proteome</keyword>
<evidence type="ECO:0000259" key="7">
    <source>
        <dbReference type="PROSITE" id="PS51510"/>
    </source>
</evidence>
<dbReference type="OrthoDB" id="418207at2759"/>
<dbReference type="Pfam" id="PF00217">
    <property type="entry name" value="ATP-gua_Ptrans"/>
    <property type="match status" value="1"/>
</dbReference>
<evidence type="ECO:0000313" key="8">
    <source>
        <dbReference type="EMBL" id="EER09440.1"/>
    </source>
</evidence>
<evidence type="ECO:0000256" key="4">
    <source>
        <dbReference type="ARBA" id="ARBA00022840"/>
    </source>
</evidence>
<dbReference type="PROSITE" id="PS51510">
    <property type="entry name" value="PHOSPHAGEN_KINASE_C"/>
    <property type="match status" value="1"/>
</dbReference>
<evidence type="ECO:0000256" key="2">
    <source>
        <dbReference type="ARBA" id="ARBA00022741"/>
    </source>
</evidence>
<organism evidence="9">
    <name type="scientific">Perkinsus marinus (strain ATCC 50983 / TXsc)</name>
    <dbReference type="NCBI Taxonomy" id="423536"/>
    <lineage>
        <taxon>Eukaryota</taxon>
        <taxon>Sar</taxon>
        <taxon>Alveolata</taxon>
        <taxon>Perkinsozoa</taxon>
        <taxon>Perkinsea</taxon>
        <taxon>Perkinsida</taxon>
        <taxon>Perkinsidae</taxon>
        <taxon>Perkinsus</taxon>
    </lineage>
</organism>
<protein>
    <submittedName>
        <fullName evidence="8">Creatine kinase, putative</fullName>
    </submittedName>
</protein>
<comment type="caution">
    <text evidence="5">Lacks conserved residue(s) required for the propagation of feature annotation.</text>
</comment>
<comment type="similarity">
    <text evidence="5 6">Belongs to the ATP:guanido phosphotransferase family.</text>
</comment>
<dbReference type="GO" id="GO:0046314">
    <property type="term" value="P:phosphocreatine biosynthetic process"/>
    <property type="evidence" value="ECO:0007669"/>
    <property type="project" value="InterPro"/>
</dbReference>
<keyword evidence="3 5" id="KW-0418">Kinase</keyword>
<dbReference type="OMA" id="CERHLER"/>
<dbReference type="PROSITE" id="PS00112">
    <property type="entry name" value="PHOSPHAGEN_KINASE"/>
    <property type="match status" value="1"/>
</dbReference>
<dbReference type="Gene3D" id="3.30.590.10">
    <property type="entry name" value="Glutamine synthetase/guanido kinase, catalytic domain"/>
    <property type="match status" value="1"/>
</dbReference>
<dbReference type="GO" id="GO:0005615">
    <property type="term" value="C:extracellular space"/>
    <property type="evidence" value="ECO:0007669"/>
    <property type="project" value="TreeGrafter"/>
</dbReference>
<accession>C5L1F3</accession>
<reference evidence="8 9" key="1">
    <citation type="submission" date="2008-07" db="EMBL/GenBank/DDBJ databases">
        <authorList>
            <person name="El-Sayed N."/>
            <person name="Caler E."/>
            <person name="Inman J."/>
            <person name="Amedeo P."/>
            <person name="Hass B."/>
            <person name="Wortman J."/>
        </authorList>
    </citation>
    <scope>NUCLEOTIDE SEQUENCE [LARGE SCALE GENOMIC DNA]</scope>
    <source>
        <strain evidence="9">ATCC 50983 / TXsc</strain>
    </source>
</reference>
<dbReference type="Proteomes" id="UP000007800">
    <property type="component" value="Unassembled WGS sequence"/>
</dbReference>
<keyword evidence="4 5" id="KW-0067">ATP-binding</keyword>
<dbReference type="InterPro" id="IPR022414">
    <property type="entry name" value="ATP-guanido_PTrfase_cat"/>
</dbReference>
<dbReference type="GeneID" id="9052326"/>
<dbReference type="InterPro" id="IPR022415">
    <property type="entry name" value="ATP-guanido_PTrfase_AS"/>
</dbReference>
<dbReference type="SUPFAM" id="SSF55931">
    <property type="entry name" value="Glutamine synthetase/guanido kinase"/>
    <property type="match status" value="1"/>
</dbReference>
<proteinExistence type="inferred from homology"/>
<feature type="binding site" evidence="5">
    <location>
        <begin position="171"/>
        <end position="175"/>
    </location>
    <ligand>
        <name>ATP</name>
        <dbReference type="ChEBI" id="CHEBI:30616"/>
    </ligand>
</feature>
<dbReference type="GO" id="GO:0005524">
    <property type="term" value="F:ATP binding"/>
    <property type="evidence" value="ECO:0007669"/>
    <property type="project" value="UniProtKB-UniRule"/>
</dbReference>
<name>C5L1F3_PERM5</name>
<evidence type="ECO:0000256" key="3">
    <source>
        <dbReference type="ARBA" id="ARBA00022777"/>
    </source>
</evidence>
<evidence type="ECO:0000256" key="6">
    <source>
        <dbReference type="RuleBase" id="RU000505"/>
    </source>
</evidence>
<evidence type="ECO:0000256" key="1">
    <source>
        <dbReference type="ARBA" id="ARBA00022679"/>
    </source>
</evidence>
<gene>
    <name evidence="8" type="ORF">Pmar_PMAR022160</name>
</gene>
<evidence type="ECO:0000313" key="9">
    <source>
        <dbReference type="Proteomes" id="UP000007800"/>
    </source>
</evidence>
<evidence type="ECO:0000256" key="5">
    <source>
        <dbReference type="PROSITE-ProRule" id="PRU00843"/>
    </source>
</evidence>
<dbReference type="InterPro" id="IPR014746">
    <property type="entry name" value="Gln_synth/guanido_kin_cat_dom"/>
</dbReference>
<dbReference type="AlphaFoldDB" id="C5L1F3"/>
<sequence>MRVVRSLEGYNLTPSLSFEDRRAVEQVISAALADLGGVYKGNYYGLPGSESYSGTELGRDEEARLKEEGILLPEPASTIVLSSGIGRHWPDGRGIYYNDTRDVYVWVNNSDHMEISAKAQGDAVKETFGKLMGMVGDVEKTLQRQGSRGFAHDEHFGYLSTCPSNLGTGLRILLEMRLPNLMNRSEFRDILRVLGLRMFVTEPDSTVCCIENTQRAGRTEVELTNAFIESCRKLVTLESCLERGSNVEDEMKTMLANA</sequence>
<dbReference type="EMBL" id="GG678291">
    <property type="protein sequence ID" value="EER09440.1"/>
    <property type="molecule type" value="Genomic_DNA"/>
</dbReference>
<dbReference type="PANTHER" id="PTHR11547">
    <property type="entry name" value="ARGININE OR CREATINE KINASE"/>
    <property type="match status" value="1"/>
</dbReference>
<keyword evidence="2 5" id="KW-0547">Nucleotide-binding</keyword>
<dbReference type="PANTHER" id="PTHR11547:SF38">
    <property type="entry name" value="ARGININE KINASE 1-RELATED"/>
    <property type="match status" value="1"/>
</dbReference>
<dbReference type="GO" id="GO:0004111">
    <property type="term" value="F:creatine kinase activity"/>
    <property type="evidence" value="ECO:0007669"/>
    <property type="project" value="InterPro"/>
</dbReference>
<dbReference type="InParanoid" id="C5L1F3"/>
<feature type="domain" description="Phosphagen kinase C-terminal" evidence="7">
    <location>
        <begin position="1"/>
        <end position="241"/>
    </location>
</feature>
<feature type="binding site" evidence="5">
    <location>
        <begin position="199"/>
        <end position="204"/>
    </location>
    <ligand>
        <name>ATP</name>
        <dbReference type="ChEBI" id="CHEBI:30616"/>
    </ligand>
</feature>
<dbReference type="RefSeq" id="XP_002777624.1">
    <property type="nucleotide sequence ID" value="XM_002777578.1"/>
</dbReference>